<evidence type="ECO:0000313" key="3">
    <source>
        <dbReference type="Proteomes" id="UP000297245"/>
    </source>
</evidence>
<keyword evidence="3" id="KW-1185">Reference proteome</keyword>
<evidence type="ECO:0000256" key="1">
    <source>
        <dbReference type="SAM" id="MobiDB-lite"/>
    </source>
</evidence>
<accession>A0A4S8MH73</accession>
<name>A0A4S8MH73_DENBC</name>
<organism evidence="2 3">
    <name type="scientific">Dendrothele bispora (strain CBS 962.96)</name>
    <dbReference type="NCBI Taxonomy" id="1314807"/>
    <lineage>
        <taxon>Eukaryota</taxon>
        <taxon>Fungi</taxon>
        <taxon>Dikarya</taxon>
        <taxon>Basidiomycota</taxon>
        <taxon>Agaricomycotina</taxon>
        <taxon>Agaricomycetes</taxon>
        <taxon>Agaricomycetidae</taxon>
        <taxon>Agaricales</taxon>
        <taxon>Agaricales incertae sedis</taxon>
        <taxon>Dendrothele</taxon>
    </lineage>
</organism>
<feature type="compositionally biased region" description="Polar residues" evidence="1">
    <location>
        <begin position="1"/>
        <end position="32"/>
    </location>
</feature>
<gene>
    <name evidence="2" type="ORF">K435DRAFT_925277</name>
</gene>
<proteinExistence type="predicted"/>
<dbReference type="Proteomes" id="UP000297245">
    <property type="component" value="Unassembled WGS sequence"/>
</dbReference>
<dbReference type="EMBL" id="ML179084">
    <property type="protein sequence ID" value="THV01842.1"/>
    <property type="molecule type" value="Genomic_DNA"/>
</dbReference>
<evidence type="ECO:0000313" key="2">
    <source>
        <dbReference type="EMBL" id="THV01842.1"/>
    </source>
</evidence>
<feature type="region of interest" description="Disordered" evidence="1">
    <location>
        <begin position="1"/>
        <end position="33"/>
    </location>
</feature>
<dbReference type="AlphaFoldDB" id="A0A4S8MH73"/>
<protein>
    <submittedName>
        <fullName evidence="2">Uncharacterized protein</fullName>
    </submittedName>
</protein>
<dbReference type="OrthoDB" id="3068835at2759"/>
<reference evidence="2 3" key="1">
    <citation type="journal article" date="2019" name="Nat. Ecol. Evol.">
        <title>Megaphylogeny resolves global patterns of mushroom evolution.</title>
        <authorList>
            <person name="Varga T."/>
            <person name="Krizsan K."/>
            <person name="Foldi C."/>
            <person name="Dima B."/>
            <person name="Sanchez-Garcia M."/>
            <person name="Sanchez-Ramirez S."/>
            <person name="Szollosi G.J."/>
            <person name="Szarkandi J.G."/>
            <person name="Papp V."/>
            <person name="Albert L."/>
            <person name="Andreopoulos W."/>
            <person name="Angelini C."/>
            <person name="Antonin V."/>
            <person name="Barry K.W."/>
            <person name="Bougher N.L."/>
            <person name="Buchanan P."/>
            <person name="Buyck B."/>
            <person name="Bense V."/>
            <person name="Catcheside P."/>
            <person name="Chovatia M."/>
            <person name="Cooper J."/>
            <person name="Damon W."/>
            <person name="Desjardin D."/>
            <person name="Finy P."/>
            <person name="Geml J."/>
            <person name="Haridas S."/>
            <person name="Hughes K."/>
            <person name="Justo A."/>
            <person name="Karasinski D."/>
            <person name="Kautmanova I."/>
            <person name="Kiss B."/>
            <person name="Kocsube S."/>
            <person name="Kotiranta H."/>
            <person name="LaButti K.M."/>
            <person name="Lechner B.E."/>
            <person name="Liimatainen K."/>
            <person name="Lipzen A."/>
            <person name="Lukacs Z."/>
            <person name="Mihaltcheva S."/>
            <person name="Morgado L.N."/>
            <person name="Niskanen T."/>
            <person name="Noordeloos M.E."/>
            <person name="Ohm R.A."/>
            <person name="Ortiz-Santana B."/>
            <person name="Ovrebo C."/>
            <person name="Racz N."/>
            <person name="Riley R."/>
            <person name="Savchenko A."/>
            <person name="Shiryaev A."/>
            <person name="Soop K."/>
            <person name="Spirin V."/>
            <person name="Szebenyi C."/>
            <person name="Tomsovsky M."/>
            <person name="Tulloss R.E."/>
            <person name="Uehling J."/>
            <person name="Grigoriev I.V."/>
            <person name="Vagvolgyi C."/>
            <person name="Papp T."/>
            <person name="Martin F.M."/>
            <person name="Miettinen O."/>
            <person name="Hibbett D.S."/>
            <person name="Nagy L.G."/>
        </authorList>
    </citation>
    <scope>NUCLEOTIDE SEQUENCE [LARGE SCALE GENOMIC DNA]</scope>
    <source>
        <strain evidence="2 3">CBS 962.96</strain>
    </source>
</reference>
<sequence>MSRSSSSTEDTPPSYTASRPSDTSPIATSSGIQLRRDTDLLIRHFLPPSPPDRTLGQDEQHRLDDHGEWTNQETNALPLPVCIPQSTESIILGPGEPSVSFGIGEKWTLPLGHDRFSQYRHHRRNWYKSRCPLQIQTDRYFRTANLNLFHPRGLSVHLCTTSTTLMLIQSSDSNSGDKKKGTTKANEISRGVGSALLNSPIPILLAGPIVRALADKPVPIPPAESPEGGVLRRRLTVVQEPGLALSL</sequence>